<feature type="domain" description="DUF6533" evidence="2">
    <location>
        <begin position="246"/>
        <end position="291"/>
    </location>
</feature>
<dbReference type="Proteomes" id="UP000772434">
    <property type="component" value="Unassembled WGS sequence"/>
</dbReference>
<keyword evidence="4" id="KW-1185">Reference proteome</keyword>
<feature type="region of interest" description="Disordered" evidence="1">
    <location>
        <begin position="1"/>
        <end position="120"/>
    </location>
</feature>
<organism evidence="3 4">
    <name type="scientific">Rhodocollybia butyracea</name>
    <dbReference type="NCBI Taxonomy" id="206335"/>
    <lineage>
        <taxon>Eukaryota</taxon>
        <taxon>Fungi</taxon>
        <taxon>Dikarya</taxon>
        <taxon>Basidiomycota</taxon>
        <taxon>Agaricomycotina</taxon>
        <taxon>Agaricomycetes</taxon>
        <taxon>Agaricomycetidae</taxon>
        <taxon>Agaricales</taxon>
        <taxon>Marasmiineae</taxon>
        <taxon>Omphalotaceae</taxon>
        <taxon>Rhodocollybia</taxon>
    </lineage>
</organism>
<evidence type="ECO:0000256" key="1">
    <source>
        <dbReference type="SAM" id="MobiDB-lite"/>
    </source>
</evidence>
<reference evidence="3" key="1">
    <citation type="submission" date="2020-11" db="EMBL/GenBank/DDBJ databases">
        <authorList>
            <consortium name="DOE Joint Genome Institute"/>
            <person name="Ahrendt S."/>
            <person name="Riley R."/>
            <person name="Andreopoulos W."/>
            <person name="Labutti K."/>
            <person name="Pangilinan J."/>
            <person name="Ruiz-Duenas F.J."/>
            <person name="Barrasa J.M."/>
            <person name="Sanchez-Garcia M."/>
            <person name="Camarero S."/>
            <person name="Miyauchi S."/>
            <person name="Serrano A."/>
            <person name="Linde D."/>
            <person name="Babiker R."/>
            <person name="Drula E."/>
            <person name="Ayuso-Fernandez I."/>
            <person name="Pacheco R."/>
            <person name="Padilla G."/>
            <person name="Ferreira P."/>
            <person name="Barriuso J."/>
            <person name="Kellner H."/>
            <person name="Castanera R."/>
            <person name="Alfaro M."/>
            <person name="Ramirez L."/>
            <person name="Pisabarro A.G."/>
            <person name="Kuo A."/>
            <person name="Tritt A."/>
            <person name="Lipzen A."/>
            <person name="He G."/>
            <person name="Yan M."/>
            <person name="Ng V."/>
            <person name="Cullen D."/>
            <person name="Martin F."/>
            <person name="Rosso M.-N."/>
            <person name="Henrissat B."/>
            <person name="Hibbett D."/>
            <person name="Martinez A.T."/>
            <person name="Grigoriev I.V."/>
        </authorList>
    </citation>
    <scope>NUCLEOTIDE SEQUENCE</scope>
    <source>
        <strain evidence="3">AH 40177</strain>
    </source>
</reference>
<protein>
    <recommendedName>
        <fullName evidence="2">DUF6533 domain-containing protein</fullName>
    </recommendedName>
</protein>
<dbReference type="Pfam" id="PF20151">
    <property type="entry name" value="DUF6533"/>
    <property type="match status" value="1"/>
</dbReference>
<feature type="compositionally biased region" description="Pro residues" evidence="1">
    <location>
        <begin position="1"/>
        <end position="11"/>
    </location>
</feature>
<feature type="compositionally biased region" description="Polar residues" evidence="1">
    <location>
        <begin position="44"/>
        <end position="55"/>
    </location>
</feature>
<name>A0A9P5U5I9_9AGAR</name>
<sequence>MLSTFPPPDCRLPPRSVTPLQFPLTSQSPSHRAIRQLNIHPPESDNTVTNSDTRFSPSSNPSSSPSCSPGRSLSPSHSRSSSPSCSPGPTPGLVPYYSSTSPAPSPPMPQGLTPHPYPNVNLHSLKLSPLGLHIHHSGHAPRHDPAIRDVNPGTNTKSLYCRRFAVHSKSGLLTDSDMNLDMDSNMNSEARPQRYNIQIDVDIGRTRWISRKWSSDTLMIGAFYRYFALLYSAQNLNATFGVLFEYFLVSSIVLFLYDWILMLPVELDVVWSEKLRPLNVLYIIQRYMPFLDTVASIIFAGKDQSLDKI</sequence>
<evidence type="ECO:0000313" key="3">
    <source>
        <dbReference type="EMBL" id="KAF9067021.1"/>
    </source>
</evidence>
<evidence type="ECO:0000313" key="4">
    <source>
        <dbReference type="Proteomes" id="UP000772434"/>
    </source>
</evidence>
<accession>A0A9P5U5I9</accession>
<dbReference type="AlphaFoldDB" id="A0A9P5U5I9"/>
<evidence type="ECO:0000259" key="2">
    <source>
        <dbReference type="Pfam" id="PF20151"/>
    </source>
</evidence>
<dbReference type="EMBL" id="JADNRY010000079">
    <property type="protein sequence ID" value="KAF9067021.1"/>
    <property type="molecule type" value="Genomic_DNA"/>
</dbReference>
<proteinExistence type="predicted"/>
<feature type="compositionally biased region" description="Low complexity" evidence="1">
    <location>
        <begin position="56"/>
        <end position="85"/>
    </location>
</feature>
<dbReference type="OrthoDB" id="2958007at2759"/>
<comment type="caution">
    <text evidence="3">The sequence shown here is derived from an EMBL/GenBank/DDBJ whole genome shotgun (WGS) entry which is preliminary data.</text>
</comment>
<dbReference type="InterPro" id="IPR045340">
    <property type="entry name" value="DUF6533"/>
</dbReference>
<gene>
    <name evidence="3" type="ORF">BDP27DRAFT_1449361</name>
</gene>